<accession>A0ACB8FCR3</accession>
<reference evidence="1" key="1">
    <citation type="submission" date="2021-08" db="EMBL/GenBank/DDBJ databases">
        <title>The first chromosome-level gecko genome reveals the dynamic sex chromosomes of Neotropical dwarf geckos (Sphaerodactylidae: Sphaerodactylus).</title>
        <authorList>
            <person name="Pinto B.J."/>
            <person name="Keating S.E."/>
            <person name="Gamble T."/>
        </authorList>
    </citation>
    <scope>NUCLEOTIDE SEQUENCE</scope>
    <source>
        <strain evidence="1">TG3544</strain>
    </source>
</reference>
<organism evidence="1 2">
    <name type="scientific">Sphaerodactylus townsendi</name>
    <dbReference type="NCBI Taxonomy" id="933632"/>
    <lineage>
        <taxon>Eukaryota</taxon>
        <taxon>Metazoa</taxon>
        <taxon>Chordata</taxon>
        <taxon>Craniata</taxon>
        <taxon>Vertebrata</taxon>
        <taxon>Euteleostomi</taxon>
        <taxon>Lepidosauria</taxon>
        <taxon>Squamata</taxon>
        <taxon>Bifurcata</taxon>
        <taxon>Gekkota</taxon>
        <taxon>Sphaerodactylidae</taxon>
        <taxon>Sphaerodactylus</taxon>
    </lineage>
</organism>
<keyword evidence="2" id="KW-1185">Reference proteome</keyword>
<dbReference type="EMBL" id="CM037622">
    <property type="protein sequence ID" value="KAH8002838.1"/>
    <property type="molecule type" value="Genomic_DNA"/>
</dbReference>
<gene>
    <name evidence="1" type="ORF">K3G42_001344</name>
</gene>
<name>A0ACB8FCR3_9SAUR</name>
<protein>
    <submittedName>
        <fullName evidence="1">Uncharacterized protein</fullName>
    </submittedName>
</protein>
<dbReference type="Proteomes" id="UP000827872">
    <property type="component" value="Linkage Group LG09"/>
</dbReference>
<sequence>MTQLSPSIGKGALPKTARREFPRRDSSNSDSPPRGAQALLPAADEDDEGLVNLVALQPRILATEAGDDDVSDELPDPPGASSSRHGDVEVPVEDLDAFTLHAQHEALLRQEFDRKREALYLQLQKDHEQQERNLLQAAEQSKQELLQEVQHLRSLQLRHTEGTAAQQAERIQLQREREALARERAALLHKEWEIVDMEAQERTAVADLQHGLTIQVALRSGPRVQTGTRSPMQPTGVAPHTVAQPR</sequence>
<evidence type="ECO:0000313" key="2">
    <source>
        <dbReference type="Proteomes" id="UP000827872"/>
    </source>
</evidence>
<evidence type="ECO:0000313" key="1">
    <source>
        <dbReference type="EMBL" id="KAH8002838.1"/>
    </source>
</evidence>
<proteinExistence type="predicted"/>
<comment type="caution">
    <text evidence="1">The sequence shown here is derived from an EMBL/GenBank/DDBJ whole genome shotgun (WGS) entry which is preliminary data.</text>
</comment>